<protein>
    <recommendedName>
        <fullName evidence="13">Rad50/SbcC-type AAA domain-containing protein</fullName>
    </recommendedName>
</protein>
<reference evidence="14" key="1">
    <citation type="journal article" date="2021" name="G3 (Bethesda)">
        <title>Genome and transcriptome analysis of the beet armyworm Spodoptera exigua reveals targets for pest control. .</title>
        <authorList>
            <person name="Simon S."/>
            <person name="Breeschoten T."/>
            <person name="Jansen H.J."/>
            <person name="Dirks R.P."/>
            <person name="Schranz M.E."/>
            <person name="Ros V.I.D."/>
        </authorList>
    </citation>
    <scope>NUCLEOTIDE SEQUENCE</scope>
    <source>
        <strain evidence="14">TB_SE_WUR_2020</strain>
    </source>
</reference>
<dbReference type="EMBL" id="JACEFF010000654">
    <property type="protein sequence ID" value="KAH9633463.1"/>
    <property type="molecule type" value="Genomic_DNA"/>
</dbReference>
<evidence type="ECO:0000256" key="10">
    <source>
        <dbReference type="ARBA" id="ARBA00023204"/>
    </source>
</evidence>
<evidence type="ECO:0000256" key="1">
    <source>
        <dbReference type="ARBA" id="ARBA00004123"/>
    </source>
</evidence>
<dbReference type="GO" id="GO:0035861">
    <property type="term" value="C:site of double-strand break"/>
    <property type="evidence" value="ECO:0007669"/>
    <property type="project" value="TreeGrafter"/>
</dbReference>
<keyword evidence="10" id="KW-0234">DNA repair</keyword>
<dbReference type="Proteomes" id="UP000814243">
    <property type="component" value="Unassembled WGS sequence"/>
</dbReference>
<dbReference type="PANTHER" id="PTHR19306">
    <property type="entry name" value="STRUCTURAL MAINTENANCE OF CHROMOSOMES 5,6 SMC5, SMC6"/>
    <property type="match status" value="1"/>
</dbReference>
<dbReference type="InterPro" id="IPR038729">
    <property type="entry name" value="Rad50/SbcC_AAA"/>
</dbReference>
<dbReference type="GO" id="GO:0005524">
    <property type="term" value="F:ATP binding"/>
    <property type="evidence" value="ECO:0007669"/>
    <property type="project" value="UniProtKB-KW"/>
</dbReference>
<dbReference type="Pfam" id="PF13476">
    <property type="entry name" value="AAA_23"/>
    <property type="match status" value="1"/>
</dbReference>
<evidence type="ECO:0000256" key="6">
    <source>
        <dbReference type="ARBA" id="ARBA00022763"/>
    </source>
</evidence>
<dbReference type="Gene3D" id="3.40.50.300">
    <property type="entry name" value="P-loop containing nucleotide triphosphate hydrolases"/>
    <property type="match status" value="1"/>
</dbReference>
<dbReference type="GO" id="GO:0030915">
    <property type="term" value="C:Smc5-Smc6 complex"/>
    <property type="evidence" value="ECO:0007669"/>
    <property type="project" value="TreeGrafter"/>
</dbReference>
<proteinExistence type="inferred from homology"/>
<dbReference type="AlphaFoldDB" id="A0A922MBH8"/>
<evidence type="ECO:0000256" key="9">
    <source>
        <dbReference type="ARBA" id="ARBA00023172"/>
    </source>
</evidence>
<comment type="caution">
    <text evidence="14">The sequence shown here is derived from an EMBL/GenBank/DDBJ whole genome shotgun (WGS) entry which is preliminary data.</text>
</comment>
<keyword evidence="5" id="KW-0547">Nucleotide-binding</keyword>
<dbReference type="PANTHER" id="PTHR19306:SF6">
    <property type="entry name" value="STRUCTURAL MAINTENANCE OF CHROMOSOMES PROTEIN 6"/>
    <property type="match status" value="1"/>
</dbReference>
<name>A0A922MBH8_SPOEX</name>
<comment type="subcellular location">
    <subcellularLocation>
        <location evidence="2">Chromosome</location>
    </subcellularLocation>
    <subcellularLocation>
        <location evidence="1">Nucleus</location>
    </subcellularLocation>
</comment>
<dbReference type="GO" id="GO:0003684">
    <property type="term" value="F:damaged DNA binding"/>
    <property type="evidence" value="ECO:0007669"/>
    <property type="project" value="TreeGrafter"/>
</dbReference>
<dbReference type="GO" id="GO:0016887">
    <property type="term" value="F:ATP hydrolysis activity"/>
    <property type="evidence" value="ECO:0007669"/>
    <property type="project" value="InterPro"/>
</dbReference>
<evidence type="ECO:0000256" key="11">
    <source>
        <dbReference type="ARBA" id="ARBA00023242"/>
    </source>
</evidence>
<keyword evidence="8 12" id="KW-0175">Coiled coil</keyword>
<keyword evidence="4" id="KW-0158">Chromosome</keyword>
<evidence type="ECO:0000256" key="12">
    <source>
        <dbReference type="SAM" id="Coils"/>
    </source>
</evidence>
<keyword evidence="11" id="KW-0539">Nucleus</keyword>
<evidence type="ECO:0000256" key="4">
    <source>
        <dbReference type="ARBA" id="ARBA00022454"/>
    </source>
</evidence>
<dbReference type="GO" id="GO:0000724">
    <property type="term" value="P:double-strand break repair via homologous recombination"/>
    <property type="evidence" value="ECO:0007669"/>
    <property type="project" value="TreeGrafter"/>
</dbReference>
<evidence type="ECO:0000259" key="13">
    <source>
        <dbReference type="Pfam" id="PF13476"/>
    </source>
</evidence>
<evidence type="ECO:0000256" key="7">
    <source>
        <dbReference type="ARBA" id="ARBA00022840"/>
    </source>
</evidence>
<comment type="similarity">
    <text evidence="3">Belongs to the SMC family. SMC6 subfamily.</text>
</comment>
<evidence type="ECO:0000256" key="8">
    <source>
        <dbReference type="ARBA" id="ARBA00023054"/>
    </source>
</evidence>
<accession>A0A922MBH8</accession>
<dbReference type="SUPFAM" id="SSF52540">
    <property type="entry name" value="P-loop containing nucleoside triphosphate hydrolases"/>
    <property type="match status" value="1"/>
</dbReference>
<dbReference type="InterPro" id="IPR027417">
    <property type="entry name" value="P-loop_NTPase"/>
</dbReference>
<evidence type="ECO:0000313" key="15">
    <source>
        <dbReference type="Proteomes" id="UP000814243"/>
    </source>
</evidence>
<feature type="coiled-coil region" evidence="12">
    <location>
        <begin position="210"/>
        <end position="353"/>
    </location>
</feature>
<gene>
    <name evidence="14" type="ORF">HF086_013140</name>
</gene>
<dbReference type="Gene3D" id="1.10.287.1490">
    <property type="match status" value="1"/>
</dbReference>
<evidence type="ECO:0000256" key="2">
    <source>
        <dbReference type="ARBA" id="ARBA00004286"/>
    </source>
</evidence>
<feature type="domain" description="Rad50/SbcC-type AAA" evidence="13">
    <location>
        <begin position="18"/>
        <end position="283"/>
    </location>
</feature>
<dbReference type="GO" id="GO:0005634">
    <property type="term" value="C:nucleus"/>
    <property type="evidence" value="ECO:0007669"/>
    <property type="project" value="UniProtKB-SubCell"/>
</dbReference>
<evidence type="ECO:0000256" key="3">
    <source>
        <dbReference type="ARBA" id="ARBA00006793"/>
    </source>
</evidence>
<keyword evidence="9" id="KW-0233">DNA recombination</keyword>
<organism evidence="14 15">
    <name type="scientific">Spodoptera exigua</name>
    <name type="common">Beet armyworm</name>
    <name type="synonym">Noctua fulgens</name>
    <dbReference type="NCBI Taxonomy" id="7107"/>
    <lineage>
        <taxon>Eukaryota</taxon>
        <taxon>Metazoa</taxon>
        <taxon>Ecdysozoa</taxon>
        <taxon>Arthropoda</taxon>
        <taxon>Hexapoda</taxon>
        <taxon>Insecta</taxon>
        <taxon>Pterygota</taxon>
        <taxon>Neoptera</taxon>
        <taxon>Endopterygota</taxon>
        <taxon>Lepidoptera</taxon>
        <taxon>Glossata</taxon>
        <taxon>Ditrysia</taxon>
        <taxon>Noctuoidea</taxon>
        <taxon>Noctuidae</taxon>
        <taxon>Amphipyrinae</taxon>
        <taxon>Spodoptera</taxon>
    </lineage>
</organism>
<sequence length="358" mass="40693">MDIESSEMDVDIDGSIVSVHVRNFFCHDNLEVNLNKNVTFIVGRNGSGKSAILTALVVGLGGRASDTNRGRNLRSFIKKGANSATIEIKIKNNSPQAYKHDIYGDYITIVRHINASGGSSYKIKSASGEIISTKYEDVNTITLAHDIQVDNPISVLNQDDARSFHASDPKKKFGLFRKATNFEVTENNYKIALGNCNRARAVWKRKHEACVELEDEYKKRQAQLDQWKSREEITALSKTLQNEFYWSEVAELEREARNIQDQYDKQKAKMDKLREKLNKMEQNYGSNTSAIDELKNFLNEKSAEKASLEEQLRKLEAEENSIQASFRTSQNEAAKCTESLNREKRKIADLERELQNIG</sequence>
<evidence type="ECO:0000256" key="5">
    <source>
        <dbReference type="ARBA" id="ARBA00022741"/>
    </source>
</evidence>
<keyword evidence="7" id="KW-0067">ATP-binding</keyword>
<keyword evidence="6" id="KW-0227">DNA damage</keyword>
<dbReference type="GO" id="GO:0003697">
    <property type="term" value="F:single-stranded DNA binding"/>
    <property type="evidence" value="ECO:0007669"/>
    <property type="project" value="TreeGrafter"/>
</dbReference>
<evidence type="ECO:0000313" key="14">
    <source>
        <dbReference type="EMBL" id="KAH9633463.1"/>
    </source>
</evidence>